<evidence type="ECO:0000313" key="5">
    <source>
        <dbReference type="EMBL" id="MDC1881976.1"/>
    </source>
</evidence>
<dbReference type="Proteomes" id="UP001213309">
    <property type="component" value="Unassembled WGS sequence"/>
</dbReference>
<evidence type="ECO:0000256" key="1">
    <source>
        <dbReference type="ARBA" id="ARBA00023002"/>
    </source>
</evidence>
<proteinExistence type="predicted"/>
<protein>
    <submittedName>
        <fullName evidence="5">NAD/NADP octopine/nopaline dehydrogenase family protein</fullName>
    </submittedName>
</protein>
<reference evidence="4 6" key="1">
    <citation type="journal article" date="2019" name="Nat. Med.">
        <title>A library of human gut bacterial isolates paired with longitudinal multiomics data enables mechanistic microbiome research.</title>
        <authorList>
            <person name="Poyet M."/>
            <person name="Groussin M."/>
            <person name="Gibbons S.M."/>
            <person name="Avila-Pacheco J."/>
            <person name="Jiang X."/>
            <person name="Kearney S.M."/>
            <person name="Perrotta A.R."/>
            <person name="Berdy B."/>
            <person name="Zhao S."/>
            <person name="Lieberman T.D."/>
            <person name="Swanson P.K."/>
            <person name="Smith M."/>
            <person name="Roesemann S."/>
            <person name="Alexander J.E."/>
            <person name="Rich S.A."/>
            <person name="Livny J."/>
            <person name="Vlamakis H."/>
            <person name="Clish C."/>
            <person name="Bullock K."/>
            <person name="Deik A."/>
            <person name="Scott J."/>
            <person name="Pierce K.A."/>
            <person name="Xavier R.J."/>
            <person name="Alm E.J."/>
        </authorList>
    </citation>
    <scope>NUCLEOTIDE SEQUENCE [LARGE SCALE GENOMIC DNA]</scope>
    <source>
        <strain evidence="4 6">BIOML-A3</strain>
    </source>
</reference>
<sequence>MMVSDFRTLKISVIGAGNGGQAIAGYCASLGMSVCLYNRNIEKIAPILQTHTIELQGTIFCKGYIDVITSSLETAATYSDILMIATTATAHREIASKMCPYLKNGQIIVLNPGRTLGVLDFYSVINAMRPDLEVFIAEAQTLMFACRETEPGKVNIIGLKDKVLLSGRSHVETEFVIRHLSPFFPFFIPASNLIQTSLENIGSIFHPSVVLFNAATIERNIPFYFYRDMTPKIASFIEKLDKERIEVGEAFGQKLMPVSDWIVYAYPSTVGNTLCERMKNNPAYYDILAPGSIFTRQLTEDIPTGLIPMSDLGKAVGVKTPLMDSIITITSSLLNIDFRQKGRTLLNLHLDRLNKEQIIDYLS</sequence>
<dbReference type="Gene3D" id="3.40.50.720">
    <property type="entry name" value="NAD(P)-binding Rossmann-like Domain"/>
    <property type="match status" value="1"/>
</dbReference>
<evidence type="ECO:0000259" key="2">
    <source>
        <dbReference type="Pfam" id="PF01210"/>
    </source>
</evidence>
<feature type="domain" description="Glycerol-3-phosphate dehydrogenase NAD-dependent N-terminal" evidence="2">
    <location>
        <begin position="10"/>
        <end position="109"/>
    </location>
</feature>
<dbReference type="InterPro" id="IPR011128">
    <property type="entry name" value="G3P_DH_NAD-dep_N"/>
</dbReference>
<dbReference type="PANTHER" id="PTHR38015:SF1">
    <property type="entry name" value="OPINE DEHYDROGENASE DOMAIN-CONTAINING PROTEIN"/>
    <property type="match status" value="1"/>
</dbReference>
<dbReference type="InterPro" id="IPR003421">
    <property type="entry name" value="Opine_DH"/>
</dbReference>
<evidence type="ECO:0000313" key="6">
    <source>
        <dbReference type="Proteomes" id="UP000487989"/>
    </source>
</evidence>
<keyword evidence="1" id="KW-0560">Oxidoreductase</keyword>
<dbReference type="GO" id="GO:0016616">
    <property type="term" value="F:oxidoreductase activity, acting on the CH-OH group of donors, NAD or NADP as acceptor"/>
    <property type="evidence" value="ECO:0007669"/>
    <property type="project" value="InterPro"/>
</dbReference>
<dbReference type="GO" id="GO:0051287">
    <property type="term" value="F:NAD binding"/>
    <property type="evidence" value="ECO:0007669"/>
    <property type="project" value="InterPro"/>
</dbReference>
<dbReference type="Pfam" id="PF01210">
    <property type="entry name" value="NAD_Gly3P_dh_N"/>
    <property type="match status" value="1"/>
</dbReference>
<feature type="domain" description="Opine dehydrogenase" evidence="3">
    <location>
        <begin position="190"/>
        <end position="333"/>
    </location>
</feature>
<name>A0A6I0LLP0_BACUN</name>
<dbReference type="EMBL" id="JAQNSG010000022">
    <property type="protein sequence ID" value="MDC1881976.1"/>
    <property type="molecule type" value="Genomic_DNA"/>
</dbReference>
<dbReference type="EMBL" id="WCTJ01000023">
    <property type="protein sequence ID" value="KAB4251246.1"/>
    <property type="molecule type" value="Genomic_DNA"/>
</dbReference>
<dbReference type="Pfam" id="PF02317">
    <property type="entry name" value="Octopine_DH"/>
    <property type="match status" value="1"/>
</dbReference>
<evidence type="ECO:0000259" key="3">
    <source>
        <dbReference type="Pfam" id="PF02317"/>
    </source>
</evidence>
<dbReference type="Proteomes" id="UP000487989">
    <property type="component" value="Unassembled WGS sequence"/>
</dbReference>
<dbReference type="InterPro" id="IPR013328">
    <property type="entry name" value="6PGD_dom2"/>
</dbReference>
<dbReference type="AlphaFoldDB" id="A0A6I0LLP0"/>
<dbReference type="Gene3D" id="1.10.1040.10">
    <property type="entry name" value="N-(1-d-carboxylethyl)-l-norvaline Dehydrogenase, domain 2"/>
    <property type="match status" value="1"/>
</dbReference>
<accession>A0A6I0LLP0</accession>
<dbReference type="InterPro" id="IPR051729">
    <property type="entry name" value="Opine/Lysopine_DH"/>
</dbReference>
<gene>
    <name evidence="4" type="ORF">GAP48_14310</name>
    <name evidence="5" type="ORF">POZ24_18455</name>
</gene>
<organism evidence="4 6">
    <name type="scientific">Bacteroides uniformis</name>
    <dbReference type="NCBI Taxonomy" id="820"/>
    <lineage>
        <taxon>Bacteria</taxon>
        <taxon>Pseudomonadati</taxon>
        <taxon>Bacteroidota</taxon>
        <taxon>Bacteroidia</taxon>
        <taxon>Bacteroidales</taxon>
        <taxon>Bacteroidaceae</taxon>
        <taxon>Bacteroides</taxon>
    </lineage>
</organism>
<dbReference type="SUPFAM" id="SSF51735">
    <property type="entry name" value="NAD(P)-binding Rossmann-fold domains"/>
    <property type="match status" value="1"/>
</dbReference>
<reference evidence="5" key="2">
    <citation type="submission" date="2022-10" db="EMBL/GenBank/DDBJ databases">
        <title>Human gut microbiome strain richness.</title>
        <authorList>
            <person name="Chen-Liaw A."/>
        </authorList>
    </citation>
    <scope>NUCLEOTIDE SEQUENCE</scope>
    <source>
        <strain evidence="5">1001713st2_A4_1001713B170214_170313</strain>
    </source>
</reference>
<dbReference type="GO" id="GO:0046168">
    <property type="term" value="P:glycerol-3-phosphate catabolic process"/>
    <property type="evidence" value="ECO:0007669"/>
    <property type="project" value="InterPro"/>
</dbReference>
<dbReference type="PANTHER" id="PTHR38015">
    <property type="entry name" value="BLR6086 PROTEIN"/>
    <property type="match status" value="1"/>
</dbReference>
<dbReference type="InterPro" id="IPR036291">
    <property type="entry name" value="NAD(P)-bd_dom_sf"/>
</dbReference>
<dbReference type="RefSeq" id="WP_057256051.1">
    <property type="nucleotide sequence ID" value="NZ_CYYO01000002.1"/>
</dbReference>
<dbReference type="SUPFAM" id="SSF48179">
    <property type="entry name" value="6-phosphogluconate dehydrogenase C-terminal domain-like"/>
    <property type="match status" value="1"/>
</dbReference>
<evidence type="ECO:0000313" key="4">
    <source>
        <dbReference type="EMBL" id="KAB4251246.1"/>
    </source>
</evidence>
<comment type="caution">
    <text evidence="4">The sequence shown here is derived from an EMBL/GenBank/DDBJ whole genome shotgun (WGS) entry which is preliminary data.</text>
</comment>
<dbReference type="InterPro" id="IPR008927">
    <property type="entry name" value="6-PGluconate_DH-like_C_sf"/>
</dbReference>